<dbReference type="AlphaFoldDB" id="A0AAE8END4"/>
<comment type="subcellular location">
    <subcellularLocation>
        <location evidence="1">Cell outer membrane</location>
    </subcellularLocation>
</comment>
<dbReference type="KEGG" id="bgj:AWC36_03900"/>
<proteinExistence type="predicted"/>
<evidence type="ECO:0000259" key="5">
    <source>
        <dbReference type="PROSITE" id="PS51123"/>
    </source>
</evidence>
<reference evidence="6 7" key="1">
    <citation type="submission" date="2016-09" db="EMBL/GenBank/DDBJ databases">
        <authorList>
            <person name="Doonan J."/>
            <person name="Pachebat J.A."/>
            <person name="Golyshin P.N."/>
            <person name="Denman S."/>
            <person name="Mcdonald J.E."/>
        </authorList>
    </citation>
    <scope>NUCLEOTIDE SEQUENCE [LARGE SCALE GENOMIC DNA]</scope>
    <source>
        <strain evidence="6 7">FRB141</strain>
    </source>
</reference>
<keyword evidence="4" id="KW-1133">Transmembrane helix</keyword>
<gene>
    <name evidence="6" type="ORF">BIY26_20255</name>
</gene>
<dbReference type="InterPro" id="IPR036737">
    <property type="entry name" value="OmpA-like_sf"/>
</dbReference>
<keyword evidence="4" id="KW-0812">Transmembrane</keyword>
<dbReference type="InterPro" id="IPR006664">
    <property type="entry name" value="OMP_bac"/>
</dbReference>
<feature type="transmembrane region" description="Helical" evidence="4">
    <location>
        <begin position="320"/>
        <end position="342"/>
    </location>
</feature>
<dbReference type="SUPFAM" id="SSF103088">
    <property type="entry name" value="OmpA-like"/>
    <property type="match status" value="1"/>
</dbReference>
<evidence type="ECO:0000256" key="2">
    <source>
        <dbReference type="ARBA" id="ARBA00023136"/>
    </source>
</evidence>
<keyword evidence="2 3" id="KW-0472">Membrane</keyword>
<feature type="transmembrane region" description="Helical" evidence="4">
    <location>
        <begin position="7"/>
        <end position="25"/>
    </location>
</feature>
<sequence>MSMALKRALWGMGCMLALILCLFWFPAGAAFKVISAIVIVLIAGVAWFRTGRAVRALREHHNMDALLAALPGENYRLPIVLTAGEGIEWLFEGAPLRDTTQGCYIRVPALAEIGPLAELLISVRPEWASQLNAMLVLFPEQQDDLPVMGVQIREFRFQVSRLKQICGQRPKVMLIGYLNGHHAPWFNCNAGSCEARIWAGIQSSHELSDWLRSGTPAEQDRKLRQAVRFEAWIRWMKKYVIPECETADQPCASLRPLATGLAFVARPPAANNLWQRWVIDKTTLIPATISESSDDEANRFPDPLLGLLPERRGYPPKVRALGYAMLMALVFLVAAMFCSSWNNQQLLHEVTSDLDRYLAIDMNNYEPKAEALKQLKQDALLLEDYQRNGVPSRLGFWLYPGERLYPPLMAAIRGYQPPPQPKEVPPAEPIRLDSMSLFEVGKSELKEGSTKVLVDALFAIKGKPGWIVLITGHTDATGDANANMKLSLARAEAVRDWMIKTSDISATCFAVRGYGATQPVATNSTDAGRAKNRRVEISLVPDAEACQPIARDPD</sequence>
<dbReference type="GO" id="GO:0009279">
    <property type="term" value="C:cell outer membrane"/>
    <property type="evidence" value="ECO:0007669"/>
    <property type="project" value="UniProtKB-SubCell"/>
</dbReference>
<dbReference type="PANTHER" id="PTHR30329:SF20">
    <property type="entry name" value="EXPORTED PROTEIN"/>
    <property type="match status" value="1"/>
</dbReference>
<dbReference type="InterPro" id="IPR050330">
    <property type="entry name" value="Bact_OuterMem_StrucFunc"/>
</dbReference>
<accession>A0AAE8END4</accession>
<dbReference type="Gene3D" id="3.30.1330.60">
    <property type="entry name" value="OmpA-like domain"/>
    <property type="match status" value="1"/>
</dbReference>
<evidence type="ECO:0000256" key="1">
    <source>
        <dbReference type="ARBA" id="ARBA00004442"/>
    </source>
</evidence>
<organism evidence="6 7">
    <name type="scientific">Brenneria goodwinii</name>
    <dbReference type="NCBI Taxonomy" id="1109412"/>
    <lineage>
        <taxon>Bacteria</taxon>
        <taxon>Pseudomonadati</taxon>
        <taxon>Pseudomonadota</taxon>
        <taxon>Gammaproteobacteria</taxon>
        <taxon>Enterobacterales</taxon>
        <taxon>Pectobacteriaceae</taxon>
        <taxon>Brenneria</taxon>
    </lineage>
</organism>
<feature type="transmembrane region" description="Helical" evidence="4">
    <location>
        <begin position="31"/>
        <end position="48"/>
    </location>
</feature>
<dbReference type="EMBL" id="MJLX01000079">
    <property type="protein sequence ID" value="RLM17631.1"/>
    <property type="molecule type" value="Genomic_DNA"/>
</dbReference>
<dbReference type="InterPro" id="IPR006665">
    <property type="entry name" value="OmpA-like"/>
</dbReference>
<dbReference type="PROSITE" id="PS51123">
    <property type="entry name" value="OMPA_2"/>
    <property type="match status" value="1"/>
</dbReference>
<evidence type="ECO:0000256" key="3">
    <source>
        <dbReference type="PROSITE-ProRule" id="PRU00473"/>
    </source>
</evidence>
<name>A0AAE8END4_9GAMM</name>
<evidence type="ECO:0000313" key="7">
    <source>
        <dbReference type="Proteomes" id="UP000285972"/>
    </source>
</evidence>
<protein>
    <recommendedName>
        <fullName evidence="5">OmpA-like domain-containing protein</fullName>
    </recommendedName>
</protein>
<dbReference type="Pfam" id="PF00691">
    <property type="entry name" value="OmpA"/>
    <property type="match status" value="1"/>
</dbReference>
<feature type="domain" description="OmpA-like" evidence="5">
    <location>
        <begin position="425"/>
        <end position="543"/>
    </location>
</feature>
<dbReference type="PRINTS" id="PR01021">
    <property type="entry name" value="OMPADOMAIN"/>
</dbReference>
<comment type="caution">
    <text evidence="6">The sequence shown here is derived from an EMBL/GenBank/DDBJ whole genome shotgun (WGS) entry which is preliminary data.</text>
</comment>
<evidence type="ECO:0000256" key="4">
    <source>
        <dbReference type="SAM" id="Phobius"/>
    </source>
</evidence>
<evidence type="ECO:0000313" key="6">
    <source>
        <dbReference type="EMBL" id="RLM17631.1"/>
    </source>
</evidence>
<dbReference type="CDD" id="cd07185">
    <property type="entry name" value="OmpA_C-like"/>
    <property type="match status" value="1"/>
</dbReference>
<dbReference type="Proteomes" id="UP000285972">
    <property type="component" value="Unassembled WGS sequence"/>
</dbReference>
<dbReference type="PANTHER" id="PTHR30329">
    <property type="entry name" value="STATOR ELEMENT OF FLAGELLAR MOTOR COMPLEX"/>
    <property type="match status" value="1"/>
</dbReference>